<dbReference type="FunFam" id="3.40.190.10:FF:000017">
    <property type="entry name" value="Glycine cleavage system transcriptional activator"/>
    <property type="match status" value="1"/>
</dbReference>
<gene>
    <name evidence="6" type="ORF">PF66_04797</name>
</gene>
<dbReference type="GO" id="GO:0043565">
    <property type="term" value="F:sequence-specific DNA binding"/>
    <property type="evidence" value="ECO:0007669"/>
    <property type="project" value="TreeGrafter"/>
</dbReference>
<organism evidence="6 7">
    <name type="scientific">Pseudomonas asplenii</name>
    <dbReference type="NCBI Taxonomy" id="53407"/>
    <lineage>
        <taxon>Bacteria</taxon>
        <taxon>Pseudomonadati</taxon>
        <taxon>Pseudomonadota</taxon>
        <taxon>Gammaproteobacteria</taxon>
        <taxon>Pseudomonadales</taxon>
        <taxon>Pseudomonadaceae</taxon>
        <taxon>Pseudomonas</taxon>
    </lineage>
</organism>
<dbReference type="FunFam" id="1.10.10.10:FF:000001">
    <property type="entry name" value="LysR family transcriptional regulator"/>
    <property type="match status" value="1"/>
</dbReference>
<comment type="caution">
    <text evidence="6">The sequence shown here is derived from an EMBL/GenBank/DDBJ whole genome shotgun (WGS) entry which is preliminary data.</text>
</comment>
<dbReference type="Proteomes" id="UP000037931">
    <property type="component" value="Unassembled WGS sequence"/>
</dbReference>
<dbReference type="GO" id="GO:0006351">
    <property type="term" value="P:DNA-templated transcription"/>
    <property type="evidence" value="ECO:0007669"/>
    <property type="project" value="TreeGrafter"/>
</dbReference>
<dbReference type="RefSeq" id="WP_054057989.1">
    <property type="nucleotide sequence ID" value="NZ_JSYZ01000019.1"/>
</dbReference>
<dbReference type="PROSITE" id="PS50931">
    <property type="entry name" value="HTH_LYSR"/>
    <property type="match status" value="1"/>
</dbReference>
<dbReference type="PANTHER" id="PTHR30537:SF26">
    <property type="entry name" value="GLYCINE CLEAVAGE SYSTEM TRANSCRIPTIONAL ACTIVATOR"/>
    <property type="match status" value="1"/>
</dbReference>
<dbReference type="SUPFAM" id="SSF53850">
    <property type="entry name" value="Periplasmic binding protein-like II"/>
    <property type="match status" value="1"/>
</dbReference>
<reference evidence="6 7" key="1">
    <citation type="journal article" date="2015" name="PLoS ONE">
        <title>Rice-Infecting Pseudomonas Genomes Are Highly Accessorized and Harbor Multiple Putative Virulence Mechanisms to Cause Sheath Brown Rot.</title>
        <authorList>
            <person name="Quibod I.L."/>
            <person name="Grande G."/>
            <person name="Oreiro E.G."/>
            <person name="Borja F.N."/>
            <person name="Dossa G.S."/>
            <person name="Mauleon R."/>
            <person name="Cruz C.V."/>
            <person name="Oliva R."/>
        </authorList>
    </citation>
    <scope>NUCLEOTIDE SEQUENCE [LARGE SCALE GENOMIC DNA]</scope>
    <source>
        <strain evidence="6 7">IRRI 6609</strain>
    </source>
</reference>
<keyword evidence="4" id="KW-0804">Transcription</keyword>
<dbReference type="InterPro" id="IPR000847">
    <property type="entry name" value="LysR_HTH_N"/>
</dbReference>
<comment type="similarity">
    <text evidence="1">Belongs to the LysR transcriptional regulatory family.</text>
</comment>
<evidence type="ECO:0000259" key="5">
    <source>
        <dbReference type="PROSITE" id="PS50931"/>
    </source>
</evidence>
<name>A0A0N0E238_9PSED</name>
<dbReference type="GO" id="GO:0003700">
    <property type="term" value="F:DNA-binding transcription factor activity"/>
    <property type="evidence" value="ECO:0007669"/>
    <property type="project" value="InterPro"/>
</dbReference>
<evidence type="ECO:0000256" key="1">
    <source>
        <dbReference type="ARBA" id="ARBA00009437"/>
    </source>
</evidence>
<evidence type="ECO:0000256" key="3">
    <source>
        <dbReference type="ARBA" id="ARBA00023125"/>
    </source>
</evidence>
<dbReference type="InterPro" id="IPR036390">
    <property type="entry name" value="WH_DNA-bd_sf"/>
</dbReference>
<dbReference type="Pfam" id="PF03466">
    <property type="entry name" value="LysR_substrate"/>
    <property type="match status" value="1"/>
</dbReference>
<dbReference type="Gene3D" id="1.10.10.10">
    <property type="entry name" value="Winged helix-like DNA-binding domain superfamily/Winged helix DNA-binding domain"/>
    <property type="match status" value="1"/>
</dbReference>
<keyword evidence="2" id="KW-0805">Transcription regulation</keyword>
<dbReference type="AlphaFoldDB" id="A0A0N0E238"/>
<feature type="domain" description="HTH lysR-type" evidence="5">
    <location>
        <begin position="5"/>
        <end position="62"/>
    </location>
</feature>
<dbReference type="InterPro" id="IPR005119">
    <property type="entry name" value="LysR_subst-bd"/>
</dbReference>
<dbReference type="Pfam" id="PF00126">
    <property type="entry name" value="HTH_1"/>
    <property type="match status" value="1"/>
</dbReference>
<dbReference type="PANTHER" id="PTHR30537">
    <property type="entry name" value="HTH-TYPE TRANSCRIPTIONAL REGULATOR"/>
    <property type="match status" value="1"/>
</dbReference>
<dbReference type="EMBL" id="JSYZ01000019">
    <property type="protein sequence ID" value="KPA88436.1"/>
    <property type="molecule type" value="Genomic_DNA"/>
</dbReference>
<evidence type="ECO:0000256" key="4">
    <source>
        <dbReference type="ARBA" id="ARBA00023163"/>
    </source>
</evidence>
<dbReference type="InterPro" id="IPR058163">
    <property type="entry name" value="LysR-type_TF_proteobact-type"/>
</dbReference>
<proteinExistence type="inferred from homology"/>
<evidence type="ECO:0000313" key="7">
    <source>
        <dbReference type="Proteomes" id="UP000037931"/>
    </source>
</evidence>
<dbReference type="SUPFAM" id="SSF46785">
    <property type="entry name" value="Winged helix' DNA-binding domain"/>
    <property type="match status" value="1"/>
</dbReference>
<dbReference type="InterPro" id="IPR036388">
    <property type="entry name" value="WH-like_DNA-bd_sf"/>
</dbReference>
<protein>
    <submittedName>
        <fullName evidence="6">Transcriptional regulator</fullName>
    </submittedName>
</protein>
<dbReference type="STRING" id="50340.PF66_04797"/>
<keyword evidence="7" id="KW-1185">Reference proteome</keyword>
<dbReference type="Gene3D" id="3.40.190.10">
    <property type="entry name" value="Periplasmic binding protein-like II"/>
    <property type="match status" value="2"/>
</dbReference>
<accession>A0A0N0E238</accession>
<evidence type="ECO:0000256" key="2">
    <source>
        <dbReference type="ARBA" id="ARBA00023015"/>
    </source>
</evidence>
<dbReference type="OrthoDB" id="5526340at2"/>
<dbReference type="PATRIC" id="fig|50340.43.peg.2099"/>
<dbReference type="CDD" id="cd08432">
    <property type="entry name" value="PBP2_GcdR_TrpI_HvrB_AmpR_like"/>
    <property type="match status" value="1"/>
</dbReference>
<evidence type="ECO:0000313" key="6">
    <source>
        <dbReference type="EMBL" id="KPA88436.1"/>
    </source>
</evidence>
<sequence>MKRLPPLPALHTFLITAQCCNFTRAAEQLHITQGAVSRQIAGLEQHLGYALFQRQARGLSLTAQGRELFPRIQEVFRQIEEAVDHVGAGHPALKLKAPICMIRWLLPRLLHWRKERPDVPVELTTSLQHGVDFRREDFDVAVIYGAPPGPAVTAHHLFDEQLTPVCSPQLRQGAIALEQVTDLEHHTLLHPTLDQQDWQTWLEAAGVSLGNIGQGQHLETMDVAMSLASQGTGVAIGDWALIGEDLSAGRLMMPFDLRVRTGQAYYLAYPKRSEGSAALHELREWLVGQAAQRTDR</sequence>
<dbReference type="PRINTS" id="PR00039">
    <property type="entry name" value="HTHLYSR"/>
</dbReference>
<keyword evidence="3" id="KW-0238">DNA-binding</keyword>